<name>A0A093UPN6_TALMA</name>
<sequence length="221" mass="25402">MAPRKKKEKDDKESGDSGSALILEYLRKQKPLMSRQIFMEKLPKAHVICLAYTMKALKEMHERKEIEGRAAGKQMVYHAIQQADANDTTGTKGRDPNQPTKDFEEKISVLKIREKDLREKLATINAVIPIPILKDQIANLEEKKALLGSQVSTLSAEMQKSSDCVCKEDFDRIDLEWRKWHSQVTSRKRIFLEFWVRCTEVLPQDMTPADLKETLGIEGIF</sequence>
<dbReference type="PANTHER" id="PTHR15938:SF0">
    <property type="entry name" value="HOMOLOGOUS-PAIRING PROTEIN 2 HOMOLOG"/>
    <property type="match status" value="1"/>
</dbReference>
<dbReference type="Gene3D" id="1.10.10.10">
    <property type="entry name" value="Winged helix-like DNA-binding domain superfamily/Winged helix DNA-binding domain"/>
    <property type="match status" value="1"/>
</dbReference>
<dbReference type="GO" id="GO:0010774">
    <property type="term" value="P:meiotic strand invasion involved in reciprocal meiotic recombination"/>
    <property type="evidence" value="ECO:0007669"/>
    <property type="project" value="TreeGrafter"/>
</dbReference>
<dbReference type="HOGENOM" id="CLU_063266_3_1_1"/>
<dbReference type="GO" id="GO:0120231">
    <property type="term" value="C:DNA recombinase auxiliary factor complex"/>
    <property type="evidence" value="ECO:0007669"/>
    <property type="project" value="TreeGrafter"/>
</dbReference>
<dbReference type="PANTHER" id="PTHR15938">
    <property type="entry name" value="TBP-1 INTERACTING PROTEIN"/>
    <property type="match status" value="1"/>
</dbReference>
<keyword evidence="3" id="KW-0539">Nucleus</keyword>
<dbReference type="GO" id="GO:0000794">
    <property type="term" value="C:condensed nuclear chromosome"/>
    <property type="evidence" value="ECO:0007669"/>
    <property type="project" value="TreeGrafter"/>
</dbReference>
<accession>A0A093UPN6</accession>
<proteinExistence type="predicted"/>
<dbReference type="GO" id="GO:0003690">
    <property type="term" value="F:double-stranded DNA binding"/>
    <property type="evidence" value="ECO:0007669"/>
    <property type="project" value="TreeGrafter"/>
</dbReference>
<keyword evidence="4" id="KW-0469">Meiosis</keyword>
<dbReference type="EMBL" id="JPOX01000052">
    <property type="protein sequence ID" value="KFX41890.1"/>
    <property type="molecule type" value="Genomic_DNA"/>
</dbReference>
<dbReference type="InterPro" id="IPR036388">
    <property type="entry name" value="WH-like_DNA-bd_sf"/>
</dbReference>
<dbReference type="GO" id="GO:0000709">
    <property type="term" value="P:meiotic joint molecule formation"/>
    <property type="evidence" value="ECO:0007669"/>
    <property type="project" value="TreeGrafter"/>
</dbReference>
<dbReference type="eggNOG" id="KOG4603">
    <property type="taxonomic scope" value="Eukaryota"/>
</dbReference>
<evidence type="ECO:0000256" key="4">
    <source>
        <dbReference type="ARBA" id="ARBA00023254"/>
    </source>
</evidence>
<reference key="1">
    <citation type="journal article" date="2014" name="PLoS Genet.">
        <title>Signature Gene Expression Reveals Novel Clues to the Molecular Mechanisms of Dimorphic Transition in Penicillium marneffei.</title>
        <authorList>
            <person name="Yang E."/>
            <person name="Wang G."/>
            <person name="Cai J."/>
            <person name="Woo P.C."/>
            <person name="Lau S.K."/>
            <person name="Yuen K.-Y."/>
            <person name="Chow W.-N."/>
            <person name="Lin X."/>
        </authorList>
    </citation>
    <scope>NUCLEOTIDE SEQUENCE [LARGE SCALE GENOMIC DNA]</scope>
    <source>
        <strain>PM1</strain>
    </source>
</reference>
<evidence type="ECO:0000256" key="2">
    <source>
        <dbReference type="ARBA" id="ARBA00023172"/>
    </source>
</evidence>
<organism evidence="5">
    <name type="scientific">Talaromyces marneffei PM1</name>
    <dbReference type="NCBI Taxonomy" id="1077442"/>
    <lineage>
        <taxon>Eukaryota</taxon>
        <taxon>Fungi</taxon>
        <taxon>Dikarya</taxon>
        <taxon>Ascomycota</taxon>
        <taxon>Pezizomycotina</taxon>
        <taxon>Eurotiomycetes</taxon>
        <taxon>Eurotiomycetidae</taxon>
        <taxon>Eurotiales</taxon>
        <taxon>Trichocomaceae</taxon>
        <taxon>Talaromyces</taxon>
        <taxon>Talaromyces sect. Talaromyces</taxon>
    </lineage>
</organism>
<evidence type="ECO:0000313" key="5">
    <source>
        <dbReference type="EMBL" id="KFX41890.1"/>
    </source>
</evidence>
<dbReference type="AlphaFoldDB" id="A0A093UPN6"/>
<evidence type="ECO:0000256" key="1">
    <source>
        <dbReference type="ARBA" id="ARBA00004123"/>
    </source>
</evidence>
<evidence type="ECO:0000256" key="3">
    <source>
        <dbReference type="ARBA" id="ARBA00023242"/>
    </source>
</evidence>
<protein>
    <submittedName>
        <fullName evidence="5">Likeous-pairing protein 2</fullName>
    </submittedName>
</protein>
<gene>
    <name evidence="5" type="ORF">GQ26_0520300</name>
</gene>
<dbReference type="GO" id="GO:0120230">
    <property type="term" value="F:recombinase activator activity"/>
    <property type="evidence" value="ECO:0007669"/>
    <property type="project" value="TreeGrafter"/>
</dbReference>
<keyword evidence="2" id="KW-0233">DNA recombination</keyword>
<comment type="caution">
    <text evidence="5">The sequence shown here is derived from an EMBL/GenBank/DDBJ whole genome shotgun (WGS) entry which is preliminary data.</text>
</comment>
<reference evidence="5" key="2">
    <citation type="journal article" date="2014" name="PLoS Genet.">
        <title>Signature gene expression reveals novel clues to the molecular mechanisms of dimorphic transition in Penicillium marneffei.</title>
        <authorList>
            <person name="Yang E."/>
            <person name="Wang G."/>
            <person name="Cai J."/>
            <person name="Woo P.C."/>
            <person name="Lau S.K."/>
            <person name="Yuen K.-Y."/>
            <person name="Chow W.-N."/>
            <person name="Lin X."/>
        </authorList>
    </citation>
    <scope>NUCLEOTIDE SEQUENCE</scope>
    <source>
        <strain evidence="5">PM1</strain>
    </source>
</reference>
<dbReference type="GO" id="GO:0007129">
    <property type="term" value="P:homologous chromosome pairing at meiosis"/>
    <property type="evidence" value="ECO:0007669"/>
    <property type="project" value="TreeGrafter"/>
</dbReference>
<comment type="subcellular location">
    <subcellularLocation>
        <location evidence="1">Nucleus</location>
    </subcellularLocation>
</comment>